<dbReference type="EMBL" id="JACSQG010000004">
    <property type="protein sequence ID" value="MBD7977521.1"/>
    <property type="molecule type" value="Genomic_DNA"/>
</dbReference>
<comment type="caution">
    <text evidence="6">The sequence shown here is derived from an EMBL/GenBank/DDBJ whole genome shotgun (WGS) entry which is preliminary data.</text>
</comment>
<dbReference type="Gene3D" id="1.10.10.10">
    <property type="entry name" value="Winged helix-like DNA-binding domain superfamily/Winged helix DNA-binding domain"/>
    <property type="match status" value="1"/>
</dbReference>
<dbReference type="InterPro" id="IPR005119">
    <property type="entry name" value="LysR_subst-bd"/>
</dbReference>
<evidence type="ECO:0000256" key="4">
    <source>
        <dbReference type="ARBA" id="ARBA00023163"/>
    </source>
</evidence>
<name>A0ABR8TP31_9PSED</name>
<organism evidence="6 7">
    <name type="scientific">Serpens gallinarum</name>
    <dbReference type="NCBI Taxonomy" id="2763075"/>
    <lineage>
        <taxon>Bacteria</taxon>
        <taxon>Pseudomonadati</taxon>
        <taxon>Pseudomonadota</taxon>
        <taxon>Gammaproteobacteria</taxon>
        <taxon>Pseudomonadales</taxon>
        <taxon>Pseudomonadaceae</taxon>
        <taxon>Pseudomonas</taxon>
    </lineage>
</organism>
<evidence type="ECO:0000313" key="6">
    <source>
        <dbReference type="EMBL" id="MBD7977521.1"/>
    </source>
</evidence>
<reference evidence="6 7" key="1">
    <citation type="submission" date="2020-08" db="EMBL/GenBank/DDBJ databases">
        <title>A Genomic Blueprint of the Chicken Gut Microbiome.</title>
        <authorList>
            <person name="Gilroy R."/>
            <person name="Ravi A."/>
            <person name="Getino M."/>
            <person name="Pursley I."/>
            <person name="Horton D.L."/>
            <person name="Alikhan N.-F."/>
            <person name="Baker D."/>
            <person name="Gharbi K."/>
            <person name="Hall N."/>
            <person name="Watson M."/>
            <person name="Adriaenssens E.M."/>
            <person name="Foster-Nyarko E."/>
            <person name="Jarju S."/>
            <person name="Secka A."/>
            <person name="Antonio M."/>
            <person name="Oren A."/>
            <person name="Chaudhuri R."/>
            <person name="La Ragione R.M."/>
            <person name="Hildebrand F."/>
            <person name="Pallen M.J."/>
        </authorList>
    </citation>
    <scope>NUCLEOTIDE SEQUENCE [LARGE SCALE GENOMIC DNA]</scope>
    <source>
        <strain evidence="6 7">Sa2CUA2</strain>
    </source>
</reference>
<evidence type="ECO:0000256" key="1">
    <source>
        <dbReference type="ARBA" id="ARBA00009437"/>
    </source>
</evidence>
<dbReference type="Proteomes" id="UP000611945">
    <property type="component" value="Unassembled WGS sequence"/>
</dbReference>
<accession>A0ABR8TP31</accession>
<evidence type="ECO:0000259" key="5">
    <source>
        <dbReference type="PROSITE" id="PS50931"/>
    </source>
</evidence>
<evidence type="ECO:0000313" key="7">
    <source>
        <dbReference type="Proteomes" id="UP000611945"/>
    </source>
</evidence>
<protein>
    <submittedName>
        <fullName evidence="6">LysR family transcriptional regulator</fullName>
    </submittedName>
</protein>
<evidence type="ECO:0000256" key="2">
    <source>
        <dbReference type="ARBA" id="ARBA00023015"/>
    </source>
</evidence>
<evidence type="ECO:0000256" key="3">
    <source>
        <dbReference type="ARBA" id="ARBA00023125"/>
    </source>
</evidence>
<dbReference type="InterPro" id="IPR036388">
    <property type="entry name" value="WH-like_DNA-bd_sf"/>
</dbReference>
<dbReference type="PROSITE" id="PS50931">
    <property type="entry name" value="HTH_LYSR"/>
    <property type="match status" value="1"/>
</dbReference>
<dbReference type="Pfam" id="PF03466">
    <property type="entry name" value="LysR_substrate"/>
    <property type="match status" value="1"/>
</dbReference>
<comment type="similarity">
    <text evidence="1">Belongs to the LysR transcriptional regulatory family.</text>
</comment>
<proteinExistence type="inferred from homology"/>
<dbReference type="PRINTS" id="PR00039">
    <property type="entry name" value="HTHLYSR"/>
</dbReference>
<dbReference type="SUPFAM" id="SSF46785">
    <property type="entry name" value="Winged helix' DNA-binding domain"/>
    <property type="match status" value="1"/>
</dbReference>
<dbReference type="PANTHER" id="PTHR30126">
    <property type="entry name" value="HTH-TYPE TRANSCRIPTIONAL REGULATOR"/>
    <property type="match status" value="1"/>
</dbReference>
<keyword evidence="3" id="KW-0238">DNA-binding</keyword>
<dbReference type="InterPro" id="IPR036390">
    <property type="entry name" value="WH_DNA-bd_sf"/>
</dbReference>
<dbReference type="SUPFAM" id="SSF53850">
    <property type="entry name" value="Periplasmic binding protein-like II"/>
    <property type="match status" value="1"/>
</dbReference>
<dbReference type="Pfam" id="PF00126">
    <property type="entry name" value="HTH_1"/>
    <property type="match status" value="1"/>
</dbReference>
<gene>
    <name evidence="6" type="ORF">H9642_09995</name>
</gene>
<dbReference type="Gene3D" id="3.40.190.10">
    <property type="entry name" value="Periplasmic binding protein-like II"/>
    <property type="match status" value="2"/>
</dbReference>
<sequence length="287" mass="32508">MDIELARTFIEIARCGSFIAAAERLHVTQTAITARVQKLESHLGCTLFVRNRAGARLTANGDKFIVYARQLVQTWEAAQRDLPLPQGFHTILRVGGEISLCNPLMLDWVRALRTAIPSHATRAEIADGPTLLRQIEQGMLDAALVYQPAYWPELQVEQILEEKLIQVCQPAMPEPYVYVDWGEGFRHQHNAALPDKARAAISFNLGPLALQYILDSGGSGYFRRRVVESYLESGVLARVPAAPEFSYPTWLVYSRERDSDVLQQALRVLREVVQRDQDWSQRWDPVI</sequence>
<dbReference type="InterPro" id="IPR000847">
    <property type="entry name" value="LysR_HTH_N"/>
</dbReference>
<dbReference type="PANTHER" id="PTHR30126:SF21">
    <property type="entry name" value="TRANSCRIPTIONAL REGULATOR-RELATED"/>
    <property type="match status" value="1"/>
</dbReference>
<keyword evidence="7" id="KW-1185">Reference proteome</keyword>
<keyword evidence="4" id="KW-0804">Transcription</keyword>
<feature type="domain" description="HTH lysR-type" evidence="5">
    <location>
        <begin position="1"/>
        <end position="58"/>
    </location>
</feature>
<dbReference type="RefSeq" id="WP_251836295.1">
    <property type="nucleotide sequence ID" value="NZ_JACSQG010000004.1"/>
</dbReference>
<keyword evidence="2" id="KW-0805">Transcription regulation</keyword>